<evidence type="ECO:0000313" key="13">
    <source>
        <dbReference type="Proteomes" id="UP000522688"/>
    </source>
</evidence>
<dbReference type="InterPro" id="IPR036640">
    <property type="entry name" value="ABC1_TM_sf"/>
</dbReference>
<dbReference type="SUPFAM" id="SSF52540">
    <property type="entry name" value="P-loop containing nucleoside triphosphate hydrolases"/>
    <property type="match status" value="1"/>
</dbReference>
<dbReference type="AlphaFoldDB" id="A0A7W3JGU1"/>
<dbReference type="GO" id="GO:0016887">
    <property type="term" value="F:ATP hydrolysis activity"/>
    <property type="evidence" value="ECO:0007669"/>
    <property type="project" value="InterPro"/>
</dbReference>
<reference evidence="10 12" key="1">
    <citation type="submission" date="2019-07" db="EMBL/GenBank/DDBJ databases">
        <title>Whole genome shotgun sequence of Frigoribacterium faeni NBRC 103066.</title>
        <authorList>
            <person name="Hosoyama A."/>
            <person name="Uohara A."/>
            <person name="Ohji S."/>
            <person name="Ichikawa N."/>
        </authorList>
    </citation>
    <scope>NUCLEOTIDE SEQUENCE [LARGE SCALE GENOMIC DNA]</scope>
    <source>
        <strain evidence="10 12">NBRC 103066</strain>
    </source>
</reference>
<dbReference type="PANTHER" id="PTHR24221">
    <property type="entry name" value="ATP-BINDING CASSETTE SUB-FAMILY B"/>
    <property type="match status" value="1"/>
</dbReference>
<evidence type="ECO:0000256" key="3">
    <source>
        <dbReference type="ARBA" id="ARBA00022741"/>
    </source>
</evidence>
<comment type="caution">
    <text evidence="11">The sequence shown here is derived from an EMBL/GenBank/DDBJ whole genome shotgun (WGS) entry which is preliminary data.</text>
</comment>
<evidence type="ECO:0000259" key="8">
    <source>
        <dbReference type="PROSITE" id="PS50893"/>
    </source>
</evidence>
<keyword evidence="5 7" id="KW-1133">Transmembrane helix</keyword>
<dbReference type="Gene3D" id="1.20.1560.10">
    <property type="entry name" value="ABC transporter type 1, transmembrane domain"/>
    <property type="match status" value="1"/>
</dbReference>
<evidence type="ECO:0000256" key="1">
    <source>
        <dbReference type="ARBA" id="ARBA00004651"/>
    </source>
</evidence>
<evidence type="ECO:0000313" key="12">
    <source>
        <dbReference type="Proteomes" id="UP000321154"/>
    </source>
</evidence>
<dbReference type="PROSITE" id="PS50929">
    <property type="entry name" value="ABC_TM1F"/>
    <property type="match status" value="1"/>
</dbReference>
<feature type="transmembrane region" description="Helical" evidence="7">
    <location>
        <begin position="59"/>
        <end position="81"/>
    </location>
</feature>
<comment type="subcellular location">
    <subcellularLocation>
        <location evidence="1">Cell membrane</location>
        <topology evidence="1">Multi-pass membrane protein</topology>
    </subcellularLocation>
</comment>
<dbReference type="SUPFAM" id="SSF90123">
    <property type="entry name" value="ABC transporter transmembrane region"/>
    <property type="match status" value="1"/>
</dbReference>
<evidence type="ECO:0000313" key="11">
    <source>
        <dbReference type="EMBL" id="MBA8812632.1"/>
    </source>
</evidence>
<dbReference type="InterPro" id="IPR039421">
    <property type="entry name" value="Type_1_exporter"/>
</dbReference>
<accession>A0A7W3JGU1</accession>
<evidence type="ECO:0000256" key="7">
    <source>
        <dbReference type="SAM" id="Phobius"/>
    </source>
</evidence>
<sequence>MKPLDPRLLRYAAAARSFLALGALLGVVQTACVVAFAWFASRAVVAVVDGRGPEALRDAAVGLAVAVVARSAVSWSLEAVAARTAAVVKSQLRLRVVRAVTERGHEWLARRNSARLATLVGPGLDALDEYFAKYLPQLILTALATPAIVVVMALNDGLSAVIVVVTLPLIPLFMVLIGWTTRAAQARQWDRLAGLASSFLDAVNGLSTLKVFGRERRQVARIGRLTDEYRSQTMSVLRVSFLSGFALELAASLSVALVAVSIGIRLVDGSLGLPVALFVLLLTPEAYLPLRQVGAHFHAASDGVAAADDVFEVLDDADVADGPTAATASAPSARVAETDALVVDGLSVDRGGAPALAATSFVAEVGRVTAVVGPSGVGKSTLLAALLGGLTFSGSVAWRDAGSRPVGVDIAWSGQVPGLVSGTVAENVALGDSVELDDVLDALDTAGGRGIDPAVVLGAGGSGLSGGQAQRVALARALYRLRRRRARLLLVDEPSSALDPVTEARLVDGLCAVARTGVAVIVVTHRAAVRDAADHVVVIATPAEASVAATGAAVRGATATGSTATGGSDR</sequence>
<feature type="domain" description="ABC transporter" evidence="8">
    <location>
        <begin position="341"/>
        <end position="566"/>
    </location>
</feature>
<dbReference type="Gene3D" id="3.40.50.300">
    <property type="entry name" value="P-loop containing nucleotide triphosphate hydrolases"/>
    <property type="match status" value="1"/>
</dbReference>
<evidence type="ECO:0000256" key="5">
    <source>
        <dbReference type="ARBA" id="ARBA00022989"/>
    </source>
</evidence>
<keyword evidence="3" id="KW-0547">Nucleotide-binding</keyword>
<gene>
    <name evidence="11" type="ORF">FB463_000856</name>
    <name evidence="10" type="ORF">FFA01_06640</name>
</gene>
<dbReference type="InterPro" id="IPR027417">
    <property type="entry name" value="P-loop_NTPase"/>
</dbReference>
<dbReference type="OrthoDB" id="9806127at2"/>
<dbReference type="InterPro" id="IPR011527">
    <property type="entry name" value="ABC1_TM_dom"/>
</dbReference>
<dbReference type="PROSITE" id="PS50893">
    <property type="entry name" value="ABC_TRANSPORTER_2"/>
    <property type="match status" value="1"/>
</dbReference>
<organism evidence="11 13">
    <name type="scientific">Frigoribacterium faeni</name>
    <dbReference type="NCBI Taxonomy" id="145483"/>
    <lineage>
        <taxon>Bacteria</taxon>
        <taxon>Bacillati</taxon>
        <taxon>Actinomycetota</taxon>
        <taxon>Actinomycetes</taxon>
        <taxon>Micrococcales</taxon>
        <taxon>Microbacteriaceae</taxon>
        <taxon>Frigoribacterium</taxon>
    </lineage>
</organism>
<evidence type="ECO:0000256" key="2">
    <source>
        <dbReference type="ARBA" id="ARBA00022692"/>
    </source>
</evidence>
<keyword evidence="4 11" id="KW-0067">ATP-binding</keyword>
<evidence type="ECO:0000313" key="10">
    <source>
        <dbReference type="EMBL" id="GEK82355.1"/>
    </source>
</evidence>
<evidence type="ECO:0000256" key="6">
    <source>
        <dbReference type="ARBA" id="ARBA00023136"/>
    </source>
</evidence>
<dbReference type="EMBL" id="BJUV01000004">
    <property type="protein sequence ID" value="GEK82355.1"/>
    <property type="molecule type" value="Genomic_DNA"/>
</dbReference>
<feature type="transmembrane region" description="Helical" evidence="7">
    <location>
        <begin position="134"/>
        <end position="154"/>
    </location>
</feature>
<protein>
    <submittedName>
        <fullName evidence="11">ATP-binding cassette subfamily C protein CydD</fullName>
    </submittedName>
</protein>
<keyword evidence="2 7" id="KW-0812">Transmembrane</keyword>
<feature type="transmembrane region" description="Helical" evidence="7">
    <location>
        <begin position="239"/>
        <end position="264"/>
    </location>
</feature>
<proteinExistence type="predicted"/>
<dbReference type="EMBL" id="JACGWW010000001">
    <property type="protein sequence ID" value="MBA8812632.1"/>
    <property type="molecule type" value="Genomic_DNA"/>
</dbReference>
<dbReference type="GO" id="GO:0042883">
    <property type="term" value="P:cysteine transport"/>
    <property type="evidence" value="ECO:0007669"/>
    <property type="project" value="InterPro"/>
</dbReference>
<dbReference type="GO" id="GO:0005524">
    <property type="term" value="F:ATP binding"/>
    <property type="evidence" value="ECO:0007669"/>
    <property type="project" value="UniProtKB-KW"/>
</dbReference>
<name>A0A7W3JGU1_9MICO</name>
<feature type="transmembrane region" description="Helical" evidence="7">
    <location>
        <begin position="18"/>
        <end position="39"/>
    </location>
</feature>
<dbReference type="PANTHER" id="PTHR24221:SF590">
    <property type="entry name" value="COMPONENT LINKED WITH THE ASSEMBLY OF CYTOCHROME' TRANSPORT TRANSMEMBRANE ATP-BINDING PROTEIN ABC TRANSPORTER CYDD-RELATED"/>
    <property type="match status" value="1"/>
</dbReference>
<dbReference type="InterPro" id="IPR017871">
    <property type="entry name" value="ABC_transporter-like_CS"/>
</dbReference>
<dbReference type="InterPro" id="IPR003593">
    <property type="entry name" value="AAA+_ATPase"/>
</dbReference>
<dbReference type="RefSeq" id="WP_146852971.1">
    <property type="nucleotide sequence ID" value="NZ_BAAAHR010000002.1"/>
</dbReference>
<dbReference type="Proteomes" id="UP000522688">
    <property type="component" value="Unassembled WGS sequence"/>
</dbReference>
<dbReference type="SMART" id="SM00382">
    <property type="entry name" value="AAA"/>
    <property type="match status" value="1"/>
</dbReference>
<dbReference type="PROSITE" id="PS00211">
    <property type="entry name" value="ABC_TRANSPORTER_1"/>
    <property type="match status" value="1"/>
</dbReference>
<feature type="domain" description="ABC transmembrane type-1" evidence="9">
    <location>
        <begin position="20"/>
        <end position="302"/>
    </location>
</feature>
<dbReference type="NCBIfam" id="TIGR02857">
    <property type="entry name" value="CydD"/>
    <property type="match status" value="1"/>
</dbReference>
<dbReference type="Pfam" id="PF00005">
    <property type="entry name" value="ABC_tran"/>
    <property type="match status" value="1"/>
</dbReference>
<dbReference type="CDD" id="cd18584">
    <property type="entry name" value="ABC_6TM_AarD_CydD"/>
    <property type="match status" value="1"/>
</dbReference>
<dbReference type="Proteomes" id="UP000321154">
    <property type="component" value="Unassembled WGS sequence"/>
</dbReference>
<reference evidence="11 13" key="2">
    <citation type="submission" date="2020-07" db="EMBL/GenBank/DDBJ databases">
        <title>Sequencing the genomes of 1000 actinobacteria strains.</title>
        <authorList>
            <person name="Klenk H.-P."/>
        </authorList>
    </citation>
    <scope>NUCLEOTIDE SEQUENCE [LARGE SCALE GENOMIC DNA]</scope>
    <source>
        <strain evidence="11 13">DSM 10309</strain>
    </source>
</reference>
<evidence type="ECO:0000256" key="4">
    <source>
        <dbReference type="ARBA" id="ARBA00022840"/>
    </source>
</evidence>
<dbReference type="Pfam" id="PF00664">
    <property type="entry name" value="ABC_membrane"/>
    <property type="match status" value="1"/>
</dbReference>
<evidence type="ECO:0000259" key="9">
    <source>
        <dbReference type="PROSITE" id="PS50929"/>
    </source>
</evidence>
<feature type="transmembrane region" description="Helical" evidence="7">
    <location>
        <begin position="160"/>
        <end position="179"/>
    </location>
</feature>
<dbReference type="GO" id="GO:0140359">
    <property type="term" value="F:ABC-type transporter activity"/>
    <property type="evidence" value="ECO:0007669"/>
    <property type="project" value="InterPro"/>
</dbReference>
<keyword evidence="12" id="KW-1185">Reference proteome</keyword>
<dbReference type="GO" id="GO:0005886">
    <property type="term" value="C:plasma membrane"/>
    <property type="evidence" value="ECO:0007669"/>
    <property type="project" value="UniProtKB-SubCell"/>
</dbReference>
<dbReference type="InterPro" id="IPR014216">
    <property type="entry name" value="ABC_transptr_CydD"/>
</dbReference>
<keyword evidence="6 7" id="KW-0472">Membrane</keyword>
<dbReference type="InterPro" id="IPR003439">
    <property type="entry name" value="ABC_transporter-like_ATP-bd"/>
</dbReference>